<dbReference type="InterPro" id="IPR013324">
    <property type="entry name" value="RNA_pol_sigma_r3/r4-like"/>
</dbReference>
<dbReference type="NCBIfam" id="TIGR02937">
    <property type="entry name" value="sigma70-ECF"/>
    <property type="match status" value="1"/>
</dbReference>
<dbReference type="InterPro" id="IPR000943">
    <property type="entry name" value="RNA_pol_sigma70"/>
</dbReference>
<dbReference type="InterPro" id="IPR050239">
    <property type="entry name" value="Sigma-70_RNA_pol_init_factors"/>
</dbReference>
<dbReference type="FunFam" id="1.10.601.10:FF:000001">
    <property type="entry name" value="RNA polymerase sigma factor SigA"/>
    <property type="match status" value="1"/>
</dbReference>
<dbReference type="Pfam" id="PF04542">
    <property type="entry name" value="Sigma70_r2"/>
    <property type="match status" value="1"/>
</dbReference>
<feature type="region of interest" description="Disordered" evidence="8">
    <location>
        <begin position="1"/>
        <end position="158"/>
    </location>
</feature>
<dbReference type="Gene3D" id="1.10.601.10">
    <property type="entry name" value="RNA Polymerase Primary Sigma Factor"/>
    <property type="match status" value="2"/>
</dbReference>
<dbReference type="InterPro" id="IPR013325">
    <property type="entry name" value="RNA_pol_sigma_r2"/>
</dbReference>
<protein>
    <recommendedName>
        <fullName evidence="7">RNA polymerase sigma factor SigA</fullName>
    </recommendedName>
</protein>
<keyword evidence="2 7" id="KW-0963">Cytoplasm</keyword>
<dbReference type="RefSeq" id="WP_119762160.1">
    <property type="nucleotide sequence ID" value="NZ_QYUJ01000014.1"/>
</dbReference>
<dbReference type="GO" id="GO:0003677">
    <property type="term" value="F:DNA binding"/>
    <property type="evidence" value="ECO:0007669"/>
    <property type="project" value="UniProtKB-UniRule"/>
</dbReference>
<dbReference type="InterPro" id="IPR007627">
    <property type="entry name" value="RNA_pol_sigma70_r2"/>
</dbReference>
<dbReference type="Gene3D" id="1.10.220.120">
    <property type="entry name" value="Sigma-70 factor, region 1.1"/>
    <property type="match status" value="1"/>
</dbReference>
<evidence type="ECO:0000256" key="8">
    <source>
        <dbReference type="SAM" id="MobiDB-lite"/>
    </source>
</evidence>
<dbReference type="GO" id="GO:0005737">
    <property type="term" value="C:cytoplasm"/>
    <property type="evidence" value="ECO:0007669"/>
    <property type="project" value="UniProtKB-SubCell"/>
</dbReference>
<dbReference type="Pfam" id="PF03979">
    <property type="entry name" value="Sigma70_r1_1"/>
    <property type="match status" value="1"/>
</dbReference>
<dbReference type="AlphaFoldDB" id="A0A418V525"/>
<dbReference type="NCBIfam" id="TIGR02393">
    <property type="entry name" value="RpoD_Cterm"/>
    <property type="match status" value="1"/>
</dbReference>
<dbReference type="Pfam" id="PF04539">
    <property type="entry name" value="Sigma70_r3"/>
    <property type="match status" value="1"/>
</dbReference>
<dbReference type="CDD" id="cd06171">
    <property type="entry name" value="Sigma70_r4"/>
    <property type="match status" value="1"/>
</dbReference>
<dbReference type="PROSITE" id="PS00716">
    <property type="entry name" value="SIGMA70_2"/>
    <property type="match status" value="1"/>
</dbReference>
<comment type="subunit">
    <text evidence="1">Interacts transiently with the RNA polymerase catalytic core formed by RpoA, RpoB, RpoC and RpoZ (2 alpha, 1 beta, 1 beta' and 1 omega subunit) to form the RNA polymerase holoenzyme that can initiate transcription.</text>
</comment>
<dbReference type="PANTHER" id="PTHR30603">
    <property type="entry name" value="RNA POLYMERASE SIGMA FACTOR RPO"/>
    <property type="match status" value="1"/>
</dbReference>
<comment type="function">
    <text evidence="7">Sigma factors are initiation factors that promote the attachment of RNA polymerase to specific initiation sites and are then released. This sigma factor is the primary sigma factor during exponential growth.</text>
</comment>
<feature type="domain" description="RNA polymerase sigma-70" evidence="9">
    <location>
        <begin position="522"/>
        <end position="548"/>
    </location>
</feature>
<dbReference type="InterPro" id="IPR042189">
    <property type="entry name" value="RNA_pol_sigma_70_r1_1_sf"/>
</dbReference>
<dbReference type="EMBL" id="QYUJ01000014">
    <property type="protein sequence ID" value="RJF71213.1"/>
    <property type="molecule type" value="Genomic_DNA"/>
</dbReference>
<proteinExistence type="inferred from homology"/>
<dbReference type="HAMAP" id="MF_00963">
    <property type="entry name" value="Sigma70_RpoD_SigA"/>
    <property type="match status" value="1"/>
</dbReference>
<dbReference type="GO" id="GO:0016987">
    <property type="term" value="F:sigma factor activity"/>
    <property type="evidence" value="ECO:0007669"/>
    <property type="project" value="UniProtKB-UniRule"/>
</dbReference>
<evidence type="ECO:0000259" key="9">
    <source>
        <dbReference type="PROSITE" id="PS00716"/>
    </source>
</evidence>
<keyword evidence="4 7" id="KW-0731">Sigma factor</keyword>
<dbReference type="GO" id="GO:0006352">
    <property type="term" value="P:DNA-templated transcription initiation"/>
    <property type="evidence" value="ECO:0007669"/>
    <property type="project" value="UniProtKB-UniRule"/>
</dbReference>
<feature type="region of interest" description="Sigma-70 factor domain-2" evidence="7">
    <location>
        <begin position="327"/>
        <end position="397"/>
    </location>
</feature>
<dbReference type="InterPro" id="IPR028630">
    <property type="entry name" value="Sigma70_RpoD"/>
</dbReference>
<evidence type="ECO:0000256" key="1">
    <source>
        <dbReference type="ARBA" id="ARBA00011344"/>
    </source>
</evidence>
<feature type="compositionally biased region" description="Low complexity" evidence="8">
    <location>
        <begin position="125"/>
        <end position="158"/>
    </location>
</feature>
<dbReference type="PRINTS" id="PR00046">
    <property type="entry name" value="SIGMA70FCT"/>
</dbReference>
<accession>A0A418V525</accession>
<keyword evidence="11" id="KW-1185">Reference proteome</keyword>
<evidence type="ECO:0000256" key="6">
    <source>
        <dbReference type="ARBA" id="ARBA00023163"/>
    </source>
</evidence>
<evidence type="ECO:0000313" key="11">
    <source>
        <dbReference type="Proteomes" id="UP000286287"/>
    </source>
</evidence>
<keyword evidence="6 7" id="KW-0804">Transcription</keyword>
<dbReference type="SUPFAM" id="SSF88659">
    <property type="entry name" value="Sigma3 and sigma4 domains of RNA polymerase sigma factors"/>
    <property type="match status" value="2"/>
</dbReference>
<dbReference type="OrthoDB" id="9809557at2"/>
<feature type="short sequence motif" description="Interaction with polymerase core subunit RpoC" evidence="7">
    <location>
        <begin position="351"/>
        <end position="354"/>
    </location>
</feature>
<evidence type="ECO:0000256" key="4">
    <source>
        <dbReference type="ARBA" id="ARBA00023082"/>
    </source>
</evidence>
<keyword evidence="3 7" id="KW-0805">Transcription regulation</keyword>
<dbReference type="Pfam" id="PF04545">
    <property type="entry name" value="Sigma70_r4"/>
    <property type="match status" value="1"/>
</dbReference>
<dbReference type="PANTHER" id="PTHR30603:SF60">
    <property type="entry name" value="RNA POLYMERASE SIGMA FACTOR RPOD"/>
    <property type="match status" value="1"/>
</dbReference>
<feature type="compositionally biased region" description="Low complexity" evidence="8">
    <location>
        <begin position="47"/>
        <end position="58"/>
    </location>
</feature>
<sequence>MAPESKPRTRSKVTAPAPVQEEPRIKTVEKPRARTKAARQSDEVTEAKAQAQAAPARKPAAEKPVKAAPAPKETKAPARKPAAKKAADQADDAAAASSGAAEPKTSKPKAARATKKAGEVPADGSSGAEAPAKGKAAAKAPAKASVAKAAPAKGGSAEKPYYAHASIQELLKAGKAAGVLSSEEIAAALSTAMEANGLDPESGEAFEDMQLFLAGQNIEVQDLDEDEEEEGDELEGEETTAAASDDDEEKYFDDMPRAVSNDPVRQYLHEIGRVSLLTLEEEIALARRIEEGEEARKVLDEDVELDDRGRRRLMRQMEDGAAARQGLIEANLRLVVSIAKKYTGRGLGFLDLIQEGNQGLIRAVEKFEYRRRYKFSTYATWWIRQAINRAIADQARTIRIPVHMVETINKLTRTARQLQQELSREATHEEIAEAMGPGWDAAKVEEVQKVSQEPVSLETPIGDEKDSFYGDFIPDENLDSPVDNAAKTLLSEELEKALSKLTEREAMVLKFRKGLVDGREHTLEEVGQRFNVTRERIRQIENKALRKLKYHESRTRKLRDFLD</sequence>
<feature type="region of interest" description="Disordered" evidence="8">
    <location>
        <begin position="224"/>
        <end position="249"/>
    </location>
</feature>
<keyword evidence="5 7" id="KW-0238">DNA-binding</keyword>
<evidence type="ECO:0000256" key="2">
    <source>
        <dbReference type="ARBA" id="ARBA00022490"/>
    </source>
</evidence>
<comment type="caution">
    <text evidence="7">Lacks conserved residue(s) required for the propagation of feature annotation.</text>
</comment>
<comment type="similarity">
    <text evidence="7">Belongs to the sigma-70 factor family. RpoD/SigA subfamily.</text>
</comment>
<dbReference type="InterPro" id="IPR012760">
    <property type="entry name" value="RNA_pol_sigma_RpoD_C"/>
</dbReference>
<dbReference type="Gene3D" id="1.10.10.10">
    <property type="entry name" value="Winged helix-like DNA-binding domain superfamily/Winged helix DNA-binding domain"/>
    <property type="match status" value="2"/>
</dbReference>
<feature type="compositionally biased region" description="Basic and acidic residues" evidence="8">
    <location>
        <begin position="21"/>
        <end position="32"/>
    </location>
</feature>
<dbReference type="Proteomes" id="UP000286287">
    <property type="component" value="Unassembled WGS sequence"/>
</dbReference>
<evidence type="ECO:0000313" key="10">
    <source>
        <dbReference type="EMBL" id="RJF71213.1"/>
    </source>
</evidence>
<feature type="compositionally biased region" description="Low complexity" evidence="8">
    <location>
        <begin position="92"/>
        <end position="103"/>
    </location>
</feature>
<dbReference type="InterPro" id="IPR009042">
    <property type="entry name" value="RNA_pol_sigma70_r1_2"/>
</dbReference>
<dbReference type="InterPro" id="IPR014284">
    <property type="entry name" value="RNA_pol_sigma-70_dom"/>
</dbReference>
<comment type="caution">
    <text evidence="10">The sequence shown here is derived from an EMBL/GenBank/DDBJ whole genome shotgun (WGS) entry which is preliminary data.</text>
</comment>
<dbReference type="InterPro" id="IPR007630">
    <property type="entry name" value="RNA_pol_sigma70_r4"/>
</dbReference>
<gene>
    <name evidence="10" type="primary">rpoD</name>
    <name evidence="7" type="synonym">sigA</name>
    <name evidence="10" type="ORF">D3875_06140</name>
</gene>
<reference evidence="10 11" key="1">
    <citation type="submission" date="2018-09" db="EMBL/GenBank/DDBJ databases">
        <authorList>
            <person name="Zhu H."/>
        </authorList>
    </citation>
    <scope>NUCLEOTIDE SEQUENCE [LARGE SCALE GENOMIC DNA]</scope>
    <source>
        <strain evidence="10 11">K2S05-167</strain>
    </source>
</reference>
<feature type="compositionally biased region" description="Basic residues" evidence="8">
    <location>
        <begin position="106"/>
        <end position="115"/>
    </location>
</feature>
<feature type="DNA-binding region" description="H-T-H motif" evidence="7">
    <location>
        <begin position="523"/>
        <end position="542"/>
    </location>
</feature>
<organism evidence="10 11">
    <name type="scientific">Deinococcus cavernae</name>
    <dbReference type="NCBI Taxonomy" id="2320857"/>
    <lineage>
        <taxon>Bacteria</taxon>
        <taxon>Thermotogati</taxon>
        <taxon>Deinococcota</taxon>
        <taxon>Deinococci</taxon>
        <taxon>Deinococcales</taxon>
        <taxon>Deinococcaceae</taxon>
        <taxon>Deinococcus</taxon>
    </lineage>
</organism>
<name>A0A418V525_9DEIO</name>
<evidence type="ECO:0000256" key="7">
    <source>
        <dbReference type="HAMAP-Rule" id="MF_00963"/>
    </source>
</evidence>
<dbReference type="Pfam" id="PF00140">
    <property type="entry name" value="Sigma70_r1_2"/>
    <property type="match status" value="1"/>
</dbReference>
<comment type="subcellular location">
    <subcellularLocation>
        <location evidence="7">Cytoplasm</location>
    </subcellularLocation>
</comment>
<dbReference type="SUPFAM" id="SSF88946">
    <property type="entry name" value="Sigma2 domain of RNA polymerase sigma factors"/>
    <property type="match status" value="1"/>
</dbReference>
<dbReference type="InterPro" id="IPR007127">
    <property type="entry name" value="RNA_pol_sigma_70_r1_1"/>
</dbReference>
<evidence type="ECO:0000256" key="5">
    <source>
        <dbReference type="ARBA" id="ARBA00023125"/>
    </source>
</evidence>
<dbReference type="InterPro" id="IPR036388">
    <property type="entry name" value="WH-like_DNA-bd_sf"/>
</dbReference>
<dbReference type="InterPro" id="IPR007624">
    <property type="entry name" value="RNA_pol_sigma70_r3"/>
</dbReference>
<evidence type="ECO:0000256" key="3">
    <source>
        <dbReference type="ARBA" id="ARBA00023015"/>
    </source>
</evidence>